<evidence type="ECO:0008006" key="5">
    <source>
        <dbReference type="Google" id="ProtNLM"/>
    </source>
</evidence>
<dbReference type="RefSeq" id="WP_112571078.1">
    <property type="nucleotide sequence ID" value="NZ_CP043450.1"/>
</dbReference>
<dbReference type="Proteomes" id="UP000250557">
    <property type="component" value="Chromosome"/>
</dbReference>
<dbReference type="KEGG" id="mrub:DEO27_028050"/>
<evidence type="ECO:0000313" key="4">
    <source>
        <dbReference type="Proteomes" id="UP000251402"/>
    </source>
</evidence>
<protein>
    <recommendedName>
        <fullName evidence="5">N-acetyltransferase domain-containing protein</fullName>
    </recommendedName>
</protein>
<dbReference type="Proteomes" id="UP000251402">
    <property type="component" value="Chromosome"/>
</dbReference>
<dbReference type="InterPro" id="IPR016181">
    <property type="entry name" value="Acyl_CoA_acyltransferase"/>
</dbReference>
<name>A0A364WQG1_9SPHI</name>
<accession>A0A364WQG1</accession>
<evidence type="ECO:0000313" key="1">
    <source>
        <dbReference type="EMBL" id="QEM06187.1"/>
    </source>
</evidence>
<evidence type="ECO:0000313" key="2">
    <source>
        <dbReference type="EMBL" id="QEM13704.1"/>
    </source>
</evidence>
<dbReference type="EMBL" id="CP043451">
    <property type="protein sequence ID" value="QEM06187.1"/>
    <property type="molecule type" value="Genomic_DNA"/>
</dbReference>
<sequence length="163" mass="18159">MEKTVPAKEHLLIDKPAEFSNQIIKQVQELIQEGGQIKPELIKVGLHRAALLAVILKGDLVISVCCLKTPLSSYRDSVFKDAGVPEMKDDYNAELGYVVTHSDYEGLKLCQQLLTAMFPHLNDKAIFASTRKPAMIHILGKFGFKPVGKVYKQDLSLLIRQGI</sequence>
<gene>
    <name evidence="2" type="ORF">DEO27_028050</name>
    <name evidence="1" type="ORF">DIU31_022695</name>
</gene>
<dbReference type="Gene3D" id="3.40.630.30">
    <property type="match status" value="1"/>
</dbReference>
<dbReference type="AlphaFoldDB" id="A0A364WQG1"/>
<dbReference type="SUPFAM" id="SSF55729">
    <property type="entry name" value="Acyl-CoA N-acyltransferases (Nat)"/>
    <property type="match status" value="1"/>
</dbReference>
<reference evidence="2 3" key="1">
    <citation type="submission" date="2019-08" db="EMBL/GenBank/DDBJ databases">
        <title>Comparative genome analysis confer to the adaptation heavy metal polluted environment.</title>
        <authorList>
            <person name="Li Y."/>
        </authorList>
    </citation>
    <scope>NUCLEOTIDE SEQUENCE [LARGE SCALE GENOMIC DNA]</scope>
    <source>
        <strain evidence="2">P1</strain>
        <strain evidence="1 3">P2</strain>
    </source>
</reference>
<organism evidence="2 4">
    <name type="scientific">Mucilaginibacter rubeus</name>
    <dbReference type="NCBI Taxonomy" id="2027860"/>
    <lineage>
        <taxon>Bacteria</taxon>
        <taxon>Pseudomonadati</taxon>
        <taxon>Bacteroidota</taxon>
        <taxon>Sphingobacteriia</taxon>
        <taxon>Sphingobacteriales</taxon>
        <taxon>Sphingobacteriaceae</taxon>
        <taxon>Mucilaginibacter</taxon>
    </lineage>
</organism>
<proteinExistence type="predicted"/>
<evidence type="ECO:0000313" key="3">
    <source>
        <dbReference type="Proteomes" id="UP000250557"/>
    </source>
</evidence>
<dbReference type="EMBL" id="CP043450">
    <property type="protein sequence ID" value="QEM13704.1"/>
    <property type="molecule type" value="Genomic_DNA"/>
</dbReference>
<dbReference type="OrthoDB" id="798321at2"/>
<keyword evidence="4" id="KW-1185">Reference proteome</keyword>